<reference evidence="1" key="1">
    <citation type="submission" date="2018-12" db="EMBL/GenBank/DDBJ databases">
        <title>Novel natural products biosynthetic potential of the class Ktedonobacteria.</title>
        <authorList>
            <person name="Zheng Y."/>
            <person name="Saitou A."/>
            <person name="Wang C.M."/>
            <person name="Toyoda A."/>
            <person name="Minakuchi Y."/>
            <person name="Sekiguchi Y."/>
            <person name="Ueda K."/>
            <person name="Takano H."/>
            <person name="Sakai Y."/>
            <person name="Yokota A."/>
            <person name="Yabe S."/>
        </authorList>
    </citation>
    <scope>NUCLEOTIDE SEQUENCE</scope>
    <source>
        <strain evidence="1">COM3</strain>
    </source>
</reference>
<proteinExistence type="predicted"/>
<gene>
    <name evidence="1" type="ORF">KTC_19260</name>
</gene>
<organism evidence="1">
    <name type="scientific">Thermosporothrix sp. COM3</name>
    <dbReference type="NCBI Taxonomy" id="2490863"/>
    <lineage>
        <taxon>Bacteria</taxon>
        <taxon>Bacillati</taxon>
        <taxon>Chloroflexota</taxon>
        <taxon>Ktedonobacteria</taxon>
        <taxon>Ktedonobacterales</taxon>
        <taxon>Thermosporotrichaceae</taxon>
        <taxon>Thermosporothrix</taxon>
    </lineage>
</organism>
<sequence>MSNALSFSHSSGQRRWQDILQDLRMDVPIFFTQGFYLYEVALLLVVVDHQFTGEPRACFGVIEAWMPLDVLS</sequence>
<protein>
    <submittedName>
        <fullName evidence="1">Uncharacterized protein</fullName>
    </submittedName>
</protein>
<dbReference type="EMBL" id="AP019376">
    <property type="protein sequence ID" value="BBH87175.1"/>
    <property type="molecule type" value="Genomic_DNA"/>
</dbReference>
<accession>A0A455SLW1</accession>
<evidence type="ECO:0000313" key="1">
    <source>
        <dbReference type="EMBL" id="BBH87175.1"/>
    </source>
</evidence>
<dbReference type="AlphaFoldDB" id="A0A455SLW1"/>
<name>A0A455SLW1_9CHLR</name>